<evidence type="ECO:0000313" key="2">
    <source>
        <dbReference type="EMBL" id="TBM41356.1"/>
    </source>
</evidence>
<dbReference type="RefSeq" id="WP_154715445.1">
    <property type="nucleotide sequence ID" value="NZ_POTE01000085.1"/>
</dbReference>
<sequence length="89" mass="10174">MKTFLFIYSLLFALPTFALDALHDEKLLERYLIFTLCLFVLICLAYYFLKKMGFGVVHVTILDKKIVSWIPAILGLILSISAILVFLVS</sequence>
<dbReference type="AlphaFoldDB" id="A0A7Z7VNJ3"/>
<dbReference type="Proteomes" id="UP000294145">
    <property type="component" value="Unassembled WGS sequence"/>
</dbReference>
<evidence type="ECO:0000256" key="1">
    <source>
        <dbReference type="SAM" id="Phobius"/>
    </source>
</evidence>
<keyword evidence="1" id="KW-0472">Membrane</keyword>
<evidence type="ECO:0000313" key="3">
    <source>
        <dbReference type="Proteomes" id="UP000294145"/>
    </source>
</evidence>
<gene>
    <name evidence="2" type="ORF">EYB64_12335</name>
</gene>
<comment type="caution">
    <text evidence="2">The sequence shown here is derived from an EMBL/GenBank/DDBJ whole genome shotgun (WGS) entry which is preliminary data.</text>
</comment>
<protein>
    <submittedName>
        <fullName evidence="2">Uncharacterized protein</fullName>
    </submittedName>
</protein>
<name>A0A7Z7VNJ3_VIBCL</name>
<proteinExistence type="predicted"/>
<dbReference type="EMBL" id="SISP01000020">
    <property type="protein sequence ID" value="TBM41356.1"/>
    <property type="molecule type" value="Genomic_DNA"/>
</dbReference>
<feature type="transmembrane region" description="Helical" evidence="1">
    <location>
        <begin position="69"/>
        <end position="88"/>
    </location>
</feature>
<keyword evidence="1" id="KW-0812">Transmembrane</keyword>
<accession>A0A7Z7VNJ3</accession>
<organism evidence="2 3">
    <name type="scientific">Vibrio cholerae</name>
    <dbReference type="NCBI Taxonomy" id="666"/>
    <lineage>
        <taxon>Bacteria</taxon>
        <taxon>Pseudomonadati</taxon>
        <taxon>Pseudomonadota</taxon>
        <taxon>Gammaproteobacteria</taxon>
        <taxon>Vibrionales</taxon>
        <taxon>Vibrionaceae</taxon>
        <taxon>Vibrio</taxon>
    </lineage>
</organism>
<feature type="transmembrane region" description="Helical" evidence="1">
    <location>
        <begin position="28"/>
        <end position="49"/>
    </location>
</feature>
<keyword evidence="1" id="KW-1133">Transmembrane helix</keyword>
<reference evidence="2 3" key="1">
    <citation type="submission" date="2019-02" db="EMBL/GenBank/DDBJ databases">
        <title>Genomic plasticity associated with the antimicrobial resistance in Vibrio cholerae.</title>
        <authorList>
            <person name="Verma J."/>
            <person name="Bag S."/>
            <person name="Saha B."/>
            <person name="Kumar P."/>
            <person name="Ghosh T.S."/>
            <person name="Dayal M."/>
            <person name="Senapati T."/>
            <person name="Mehra S."/>
            <person name="Dey P."/>
            <person name="Desigamani A."/>
            <person name="Kumar D."/>
            <person name="Rana P."/>
            <person name="Kumar B."/>
            <person name="Maiti T.K."/>
            <person name="Sharma N.C."/>
            <person name="Bhadra R.K."/>
            <person name="Mutreja A."/>
            <person name="Nair G.B."/>
            <person name="Ramamurthy T."/>
            <person name="Das B."/>
        </authorList>
    </citation>
    <scope>NUCLEOTIDE SEQUENCE [LARGE SCALE GENOMIC DNA]</scope>
    <source>
        <strain evidence="2 3">IDH06781</strain>
    </source>
</reference>